<dbReference type="GO" id="GO:0005975">
    <property type="term" value="P:carbohydrate metabolic process"/>
    <property type="evidence" value="ECO:0007669"/>
    <property type="project" value="InterPro"/>
</dbReference>
<evidence type="ECO:0000256" key="8">
    <source>
        <dbReference type="PIRSR" id="PIRSR001084-2"/>
    </source>
</evidence>
<comment type="similarity">
    <text evidence="2 6">Belongs to the glycosyl hydrolase 42 family.</text>
</comment>
<dbReference type="EMBL" id="VYSG01000001">
    <property type="protein sequence ID" value="NEG69454.1"/>
    <property type="molecule type" value="Genomic_DNA"/>
</dbReference>
<dbReference type="Gene3D" id="3.20.20.80">
    <property type="entry name" value="Glycosidases"/>
    <property type="match status" value="1"/>
</dbReference>
<evidence type="ECO:0000256" key="7">
    <source>
        <dbReference type="PIRSR" id="PIRSR001084-1"/>
    </source>
</evidence>
<reference evidence="11 12" key="1">
    <citation type="submission" date="2019-09" db="EMBL/GenBank/DDBJ databases">
        <title>Phylogenetic characterization of a novel taxon of the genus Bifidobacterium: Bifidobacterium choloepi sp. nov.</title>
        <authorList>
            <person name="Modesto M."/>
            <person name="Satti M."/>
        </authorList>
    </citation>
    <scope>NUCLEOTIDE SEQUENCE [LARGE SCALE GENOMIC DNA]</scope>
    <source>
        <strain evidence="11 12">BRDM6</strain>
    </source>
</reference>
<keyword evidence="4 6" id="KW-0378">Hydrolase</keyword>
<dbReference type="InterPro" id="IPR003476">
    <property type="entry name" value="Glyco_hydro_42"/>
</dbReference>
<organism evidence="11 12">
    <name type="scientific">Bifidobacterium choloepi</name>
    <dbReference type="NCBI Taxonomy" id="2614131"/>
    <lineage>
        <taxon>Bacteria</taxon>
        <taxon>Bacillati</taxon>
        <taxon>Actinomycetota</taxon>
        <taxon>Actinomycetes</taxon>
        <taxon>Bifidobacteriales</taxon>
        <taxon>Bifidobacteriaceae</taxon>
        <taxon>Bifidobacterium</taxon>
    </lineage>
</organism>
<evidence type="ECO:0000256" key="5">
    <source>
        <dbReference type="ARBA" id="ARBA00023295"/>
    </source>
</evidence>
<evidence type="ECO:0000256" key="6">
    <source>
        <dbReference type="PIRNR" id="PIRNR001084"/>
    </source>
</evidence>
<dbReference type="Pfam" id="PF02449">
    <property type="entry name" value="Glyco_hydro_42"/>
    <property type="match status" value="1"/>
</dbReference>
<feature type="domain" description="Glycoside hydrolase family 42 N-terminal" evidence="9">
    <location>
        <begin position="24"/>
        <end position="396"/>
    </location>
</feature>
<dbReference type="PANTHER" id="PTHR36447:SF1">
    <property type="entry name" value="BETA-GALACTOSIDASE GANA"/>
    <property type="match status" value="1"/>
</dbReference>
<dbReference type="CDD" id="cd03143">
    <property type="entry name" value="A4_beta-galactosidase_middle_domain"/>
    <property type="match status" value="1"/>
</dbReference>
<name>A0A6I5NDF3_9BIFI</name>
<dbReference type="InterPro" id="IPR029062">
    <property type="entry name" value="Class_I_gatase-like"/>
</dbReference>
<evidence type="ECO:0000259" key="9">
    <source>
        <dbReference type="Pfam" id="PF02449"/>
    </source>
</evidence>
<dbReference type="InterPro" id="IPR013529">
    <property type="entry name" value="Glyco_hydro_42_N"/>
</dbReference>
<evidence type="ECO:0000313" key="11">
    <source>
        <dbReference type="EMBL" id="NEG69454.1"/>
    </source>
</evidence>
<gene>
    <name evidence="11" type="ORF">F6S87_02210</name>
</gene>
<dbReference type="AlphaFoldDB" id="A0A6I5NDF3"/>
<keyword evidence="12" id="KW-1185">Reference proteome</keyword>
<protein>
    <recommendedName>
        <fullName evidence="3 6">Beta-galactosidase</fullName>
        <shortName evidence="6">Beta-gal</shortName>
        <ecNumber evidence="3 6">3.2.1.23</ecNumber>
    </recommendedName>
</protein>
<dbReference type="SUPFAM" id="SSF51445">
    <property type="entry name" value="(Trans)glycosidases"/>
    <property type="match status" value="1"/>
</dbReference>
<dbReference type="RefSeq" id="WP_163227016.1">
    <property type="nucleotide sequence ID" value="NZ_VYSG01000001.1"/>
</dbReference>
<comment type="caution">
    <text evidence="11">The sequence shown here is derived from an EMBL/GenBank/DDBJ whole genome shotgun (WGS) entry which is preliminary data.</text>
</comment>
<feature type="domain" description="Beta-galactosidase trimerisation" evidence="10">
    <location>
        <begin position="411"/>
        <end position="619"/>
    </location>
</feature>
<evidence type="ECO:0000259" key="10">
    <source>
        <dbReference type="Pfam" id="PF08532"/>
    </source>
</evidence>
<evidence type="ECO:0000256" key="4">
    <source>
        <dbReference type="ARBA" id="ARBA00022801"/>
    </source>
</evidence>
<dbReference type="Proteomes" id="UP000469292">
    <property type="component" value="Unassembled WGS sequence"/>
</dbReference>
<keyword evidence="5 6" id="KW-0326">Glycosidase</keyword>
<evidence type="ECO:0000313" key="12">
    <source>
        <dbReference type="Proteomes" id="UP000469292"/>
    </source>
</evidence>
<evidence type="ECO:0000256" key="3">
    <source>
        <dbReference type="ARBA" id="ARBA00012756"/>
    </source>
</evidence>
<dbReference type="PANTHER" id="PTHR36447">
    <property type="entry name" value="BETA-GALACTOSIDASE GANA"/>
    <property type="match status" value="1"/>
</dbReference>
<dbReference type="Gene3D" id="3.40.50.880">
    <property type="match status" value="1"/>
</dbReference>
<sequence>MKNRVQNWPELLGDHAGGIAYGGDYNPDQWPEDTWADDIRLMKEAGVNVVALGIFSWDRIEPAKGEWNFDWLDRIIGMLGDAGISVDLASATASAPLWLYERYPEVLPVDKYGHVVHSGSRQSWSASSPVYLEHALDLCRRLAERYGDHPAVTAWHVGNEYGWNNHFDYSDNALKDFRKWCERRYGTVDRLNDAWCSAFWSQEMRSFDEVQLPRHMGADAMVNPAQQLDFERFSNDNMLAFFRRERDVIKSVCPDKPVTTNFMVSTDQCCMDYATWAPDVDFVSNDHYFHEGALHLDELLCSDALVESLAGDRPWYLMEHSTSSVQWKPVNARKRHGELMRDAMAHVAMGADAVNFFQWRQSRGGAEAFHSAMLPHAGEHTAIFRQTCETGAALDALSKAGLAGTTVVPSRIAVVFDAQSQWSTAIPTLPTTKLDHWHDVRDWYRTFLDAGVRADVVPLASDWSGYDLVVLPTVLMLSDDDVARLERYVAQGGRIVVNYATGLVDESFRVGLGGYPGAGDGTLRTMLGVGGEEFNIVGGIDGEPDAVEVAGFGSSTLWQTVVRDVADDVRIVAAYTGDGARSWELDGVPAIAEHDYGSGAAWYVGCDLAVDELARLAETTLLPAIGMTGGAGDVTVVERTDGANLFRFAFNRRGEDVAMLQPDGDDEELLLFRGRREGDIVTLQANGLLITKEPATRRR</sequence>
<feature type="binding site" evidence="8">
    <location>
        <position position="159"/>
    </location>
    <ligand>
        <name>substrate</name>
    </ligand>
</feature>
<dbReference type="EC" id="3.2.1.23" evidence="3 6"/>
<feature type="active site" description="Proton donor" evidence="7">
    <location>
        <position position="160"/>
    </location>
</feature>
<evidence type="ECO:0000256" key="2">
    <source>
        <dbReference type="ARBA" id="ARBA00005940"/>
    </source>
</evidence>
<dbReference type="InterPro" id="IPR017853">
    <property type="entry name" value="GH"/>
</dbReference>
<feature type="active site" description="Nucleophile" evidence="7">
    <location>
        <position position="319"/>
    </location>
</feature>
<dbReference type="GO" id="GO:0004565">
    <property type="term" value="F:beta-galactosidase activity"/>
    <property type="evidence" value="ECO:0007669"/>
    <property type="project" value="UniProtKB-EC"/>
</dbReference>
<comment type="catalytic activity">
    <reaction evidence="1 6">
        <text>Hydrolysis of terminal non-reducing beta-D-galactose residues in beta-D-galactosides.</text>
        <dbReference type="EC" id="3.2.1.23"/>
    </reaction>
</comment>
<dbReference type="GO" id="GO:0009341">
    <property type="term" value="C:beta-galactosidase complex"/>
    <property type="evidence" value="ECO:0007669"/>
    <property type="project" value="InterPro"/>
</dbReference>
<proteinExistence type="inferred from homology"/>
<dbReference type="Pfam" id="PF08532">
    <property type="entry name" value="Glyco_hydro_42M"/>
    <property type="match status" value="1"/>
</dbReference>
<accession>A0A6I5NDF3</accession>
<feature type="binding site" evidence="8">
    <location>
        <position position="121"/>
    </location>
    <ligand>
        <name>substrate</name>
    </ligand>
</feature>
<dbReference type="InterPro" id="IPR013738">
    <property type="entry name" value="Beta_galactosidase_Trimer"/>
</dbReference>
<evidence type="ECO:0000256" key="1">
    <source>
        <dbReference type="ARBA" id="ARBA00001412"/>
    </source>
</evidence>
<dbReference type="SUPFAM" id="SSF52317">
    <property type="entry name" value="Class I glutamine amidotransferase-like"/>
    <property type="match status" value="1"/>
</dbReference>
<feature type="binding site" evidence="8">
    <location>
        <position position="327"/>
    </location>
    <ligand>
        <name>substrate</name>
    </ligand>
</feature>
<dbReference type="PIRSF" id="PIRSF001084">
    <property type="entry name" value="B-galactosidase"/>
    <property type="match status" value="1"/>
</dbReference>